<feature type="compositionally biased region" description="Low complexity" evidence="1">
    <location>
        <begin position="1"/>
        <end position="12"/>
    </location>
</feature>
<feature type="compositionally biased region" description="Low complexity" evidence="1">
    <location>
        <begin position="80"/>
        <end position="97"/>
    </location>
</feature>
<feature type="region of interest" description="Disordered" evidence="1">
    <location>
        <begin position="59"/>
        <end position="231"/>
    </location>
</feature>
<accession>A0A2U3DZ87</accession>
<protein>
    <submittedName>
        <fullName evidence="2">Uncharacterized protein</fullName>
    </submittedName>
</protein>
<organism evidence="2 3">
    <name type="scientific">Purpureocillium lilacinum</name>
    <name type="common">Paecilomyces lilacinus</name>
    <dbReference type="NCBI Taxonomy" id="33203"/>
    <lineage>
        <taxon>Eukaryota</taxon>
        <taxon>Fungi</taxon>
        <taxon>Dikarya</taxon>
        <taxon>Ascomycota</taxon>
        <taxon>Pezizomycotina</taxon>
        <taxon>Sordariomycetes</taxon>
        <taxon>Hypocreomycetidae</taxon>
        <taxon>Hypocreales</taxon>
        <taxon>Ophiocordycipitaceae</taxon>
        <taxon>Purpureocillium</taxon>
    </lineage>
</organism>
<feature type="compositionally biased region" description="Basic residues" evidence="1">
    <location>
        <begin position="125"/>
        <end position="138"/>
    </location>
</feature>
<reference evidence="2 3" key="1">
    <citation type="journal article" date="2016" name="Front. Microbiol.">
        <title>Genome and transcriptome sequences reveal the specific parasitism of the nematophagous Purpureocillium lilacinum 36-1.</title>
        <authorList>
            <person name="Xie J."/>
            <person name="Li S."/>
            <person name="Mo C."/>
            <person name="Xiao X."/>
            <person name="Peng D."/>
            <person name="Wang G."/>
            <person name="Xiao Y."/>
        </authorList>
    </citation>
    <scope>NUCLEOTIDE SEQUENCE [LARGE SCALE GENOMIC DNA]</scope>
    <source>
        <strain evidence="2 3">36-1</strain>
    </source>
</reference>
<dbReference type="EMBL" id="LCWV01000018">
    <property type="protein sequence ID" value="PWI67569.1"/>
    <property type="molecule type" value="Genomic_DNA"/>
</dbReference>
<feature type="region of interest" description="Disordered" evidence="1">
    <location>
        <begin position="1"/>
        <end position="21"/>
    </location>
</feature>
<dbReference type="Proteomes" id="UP000245956">
    <property type="component" value="Unassembled WGS sequence"/>
</dbReference>
<feature type="compositionally biased region" description="Polar residues" evidence="1">
    <location>
        <begin position="101"/>
        <end position="124"/>
    </location>
</feature>
<evidence type="ECO:0000313" key="3">
    <source>
        <dbReference type="Proteomes" id="UP000245956"/>
    </source>
</evidence>
<evidence type="ECO:0000313" key="2">
    <source>
        <dbReference type="EMBL" id="PWI67569.1"/>
    </source>
</evidence>
<dbReference type="AlphaFoldDB" id="A0A2U3DZ87"/>
<name>A0A2U3DZ87_PURLI</name>
<gene>
    <name evidence="2" type="ORF">PCL_02923</name>
</gene>
<feature type="compositionally biased region" description="Pro residues" evidence="1">
    <location>
        <begin position="165"/>
        <end position="186"/>
    </location>
</feature>
<sequence length="307" mass="31431">MASLAAMASGAGPVSSSCSDAQDGGVLNPPRCFGVGAAAAAPWAGSAAGCSMFHAPSNASPGRGGGPGWCISSRPRGTHSAASAGSPPMSGPAALPPCSRTDATTSRHSTAQHSTAQHRAAQRSTARHGTSKARRRGARVAPNSPPPPSPHRLGSCWGAIDPTRRPPPLLPPLLLPPPFPSTPPSRRPCSSTPSLFPLSALTSDQTDADRRASHHIPGQSASHRSDGQLSEWPVTRRPSVWLVPPRLLAFRLSDRNDGSSAADHAGSSSVLLFSAGRAPAGLCCVKRESAIHAVAAPPVMYPTTRAL</sequence>
<evidence type="ECO:0000256" key="1">
    <source>
        <dbReference type="SAM" id="MobiDB-lite"/>
    </source>
</evidence>
<comment type="caution">
    <text evidence="2">The sequence shown here is derived from an EMBL/GenBank/DDBJ whole genome shotgun (WGS) entry which is preliminary data.</text>
</comment>
<proteinExistence type="predicted"/>